<dbReference type="Proteomes" id="UP001379235">
    <property type="component" value="Unassembled WGS sequence"/>
</dbReference>
<organism evidence="1 2">
    <name type="scientific">Novosphingobium aquae</name>
    <dbReference type="NCBI Taxonomy" id="3133435"/>
    <lineage>
        <taxon>Bacteria</taxon>
        <taxon>Pseudomonadati</taxon>
        <taxon>Pseudomonadota</taxon>
        <taxon>Alphaproteobacteria</taxon>
        <taxon>Sphingomonadales</taxon>
        <taxon>Sphingomonadaceae</taxon>
        <taxon>Novosphingobium</taxon>
    </lineage>
</organism>
<protein>
    <submittedName>
        <fullName evidence="1">Uncharacterized protein</fullName>
    </submittedName>
</protein>
<proteinExistence type="predicted"/>
<comment type="caution">
    <text evidence="1">The sequence shown here is derived from an EMBL/GenBank/DDBJ whole genome shotgun (WGS) entry which is preliminary data.</text>
</comment>
<dbReference type="Gene3D" id="3.40.1350.10">
    <property type="match status" value="1"/>
</dbReference>
<keyword evidence="2" id="KW-1185">Reference proteome</keyword>
<evidence type="ECO:0000313" key="2">
    <source>
        <dbReference type="Proteomes" id="UP001379235"/>
    </source>
</evidence>
<dbReference type="EMBL" id="JBBHJY010000005">
    <property type="protein sequence ID" value="MEJ6010473.1"/>
    <property type="molecule type" value="Genomic_DNA"/>
</dbReference>
<evidence type="ECO:0000313" key="1">
    <source>
        <dbReference type="EMBL" id="MEJ6010473.1"/>
    </source>
</evidence>
<dbReference type="RefSeq" id="WP_339967144.1">
    <property type="nucleotide sequence ID" value="NZ_JBBHJY010000005.1"/>
</dbReference>
<reference evidence="1 2" key="1">
    <citation type="submission" date="2024-03" db="EMBL/GenBank/DDBJ databases">
        <authorList>
            <person name="Jo J.-H."/>
        </authorList>
    </citation>
    <scope>NUCLEOTIDE SEQUENCE [LARGE SCALE GENOMIC DNA]</scope>
    <source>
        <strain evidence="1 2">AS3R-12</strain>
    </source>
</reference>
<accession>A0ABU8S943</accession>
<dbReference type="InterPro" id="IPR011856">
    <property type="entry name" value="tRNA_endonuc-like_dom_sf"/>
</dbReference>
<sequence>MARSLAVPVLVRADNLRSPLERIHLGNGTFTESWLQELIHLHPAILPIPDIEPGFGELIAAAREVPCGHGIIDNLYLTPTGDIVLIETKLWRNSQMRREVVGQVLDYVAALTSMSFEAFEAAVARGQSAPERLYDLVADNPEALDEPAFIDAVSLNLQRGRMLAIVLGDGIRSETEALSGLLQSHAGAHFTFALVELATWRNNETGDILAIPSTLAKTVMIERGIVRLERGRAVIEPVPQDAPQKAQSISMAQFWEKLAEQDPALPSAIRTFLAALEPLGVYADLKASLNLKADLADCEKPINFGYIAKNGQFWANPAAWSLPDRIWRQYFATLASLVGGAVIDEPGNSFVAVKGRSAPRIGQLLPAHHDDFVAAIETVIRSVNDANADSAERVTHG</sequence>
<gene>
    <name evidence="1" type="ORF">WG900_11145</name>
</gene>
<name>A0ABU8S943_9SPHN</name>